<evidence type="ECO:0000256" key="1">
    <source>
        <dbReference type="ARBA" id="ARBA00004123"/>
    </source>
</evidence>
<evidence type="ECO:0000256" key="2">
    <source>
        <dbReference type="ARBA" id="ARBA00023242"/>
    </source>
</evidence>
<accession>A0AAW1DNQ6</accession>
<evidence type="ECO:0000313" key="6">
    <source>
        <dbReference type="Proteomes" id="UP001461498"/>
    </source>
</evidence>
<comment type="subcellular location">
    <subcellularLocation>
        <location evidence="1">Nucleus</location>
    </subcellularLocation>
</comment>
<dbReference type="EMBL" id="JAPXFL010000001">
    <property type="protein sequence ID" value="KAK9512386.1"/>
    <property type="molecule type" value="Genomic_DNA"/>
</dbReference>
<feature type="region of interest" description="Disordered" evidence="3">
    <location>
        <begin position="1"/>
        <end position="33"/>
    </location>
</feature>
<comment type="caution">
    <text evidence="5">The sequence shown here is derived from an EMBL/GenBank/DDBJ whole genome shotgun (WGS) entry which is preliminary data.</text>
</comment>
<protein>
    <recommendedName>
        <fullName evidence="4">DEUBAD domain-containing protein</fullName>
    </recommendedName>
</protein>
<feature type="compositionally biased region" description="Low complexity" evidence="3">
    <location>
        <begin position="600"/>
        <end position="622"/>
    </location>
</feature>
<gene>
    <name evidence="5" type="ORF">O3M35_000828</name>
</gene>
<feature type="region of interest" description="Disordered" evidence="3">
    <location>
        <begin position="801"/>
        <end position="855"/>
    </location>
</feature>
<dbReference type="PANTHER" id="PTHR13052:SF3">
    <property type="entry name" value="NUCLEAR FACTOR RELATED TO KAPPA-B-BINDING PROTEIN"/>
    <property type="match status" value="1"/>
</dbReference>
<dbReference type="InterPro" id="IPR025220">
    <property type="entry name" value="NFRKB_WH_1"/>
</dbReference>
<feature type="domain" description="DEUBAD" evidence="4">
    <location>
        <begin position="48"/>
        <end position="164"/>
    </location>
</feature>
<dbReference type="Gene3D" id="1.10.10.2430">
    <property type="entry name" value="NFRKB winged helix-like domain"/>
    <property type="match status" value="1"/>
</dbReference>
<dbReference type="Proteomes" id="UP001461498">
    <property type="component" value="Unassembled WGS sequence"/>
</dbReference>
<feature type="compositionally biased region" description="Polar residues" evidence="3">
    <location>
        <begin position="590"/>
        <end position="599"/>
    </location>
</feature>
<dbReference type="InterPro" id="IPR024867">
    <property type="entry name" value="NFRKB"/>
</dbReference>
<dbReference type="CDD" id="cd21865">
    <property type="entry name" value="DEUBAD_NFRKB"/>
    <property type="match status" value="1"/>
</dbReference>
<organism evidence="5 6">
    <name type="scientific">Rhynocoris fuscipes</name>
    <dbReference type="NCBI Taxonomy" id="488301"/>
    <lineage>
        <taxon>Eukaryota</taxon>
        <taxon>Metazoa</taxon>
        <taxon>Ecdysozoa</taxon>
        <taxon>Arthropoda</taxon>
        <taxon>Hexapoda</taxon>
        <taxon>Insecta</taxon>
        <taxon>Pterygota</taxon>
        <taxon>Neoptera</taxon>
        <taxon>Paraneoptera</taxon>
        <taxon>Hemiptera</taxon>
        <taxon>Heteroptera</taxon>
        <taxon>Panheteroptera</taxon>
        <taxon>Cimicomorpha</taxon>
        <taxon>Reduviidae</taxon>
        <taxon>Harpactorinae</taxon>
        <taxon>Harpactorini</taxon>
        <taxon>Rhynocoris</taxon>
    </lineage>
</organism>
<dbReference type="Pfam" id="PF14465">
    <property type="entry name" value="WHD_1st_NFRKB"/>
    <property type="match status" value="1"/>
</dbReference>
<feature type="region of interest" description="Disordered" evidence="3">
    <location>
        <begin position="427"/>
        <end position="454"/>
    </location>
</feature>
<feature type="compositionally biased region" description="Basic and acidic residues" evidence="3">
    <location>
        <begin position="475"/>
        <end position="485"/>
    </location>
</feature>
<feature type="region of interest" description="Disordered" evidence="3">
    <location>
        <begin position="467"/>
        <end position="494"/>
    </location>
</feature>
<dbReference type="InterPro" id="IPR038106">
    <property type="entry name" value="NFRKB_winged_sf"/>
</dbReference>
<feature type="compositionally biased region" description="Polar residues" evidence="3">
    <location>
        <begin position="1722"/>
        <end position="1747"/>
    </location>
</feature>
<dbReference type="InterPro" id="IPR044867">
    <property type="entry name" value="DEUBAD_dom"/>
</dbReference>
<evidence type="ECO:0000313" key="5">
    <source>
        <dbReference type="EMBL" id="KAK9512386.1"/>
    </source>
</evidence>
<feature type="compositionally biased region" description="Polar residues" evidence="3">
    <location>
        <begin position="803"/>
        <end position="823"/>
    </location>
</feature>
<sequence>MEAQEIDNWGDSWSTSDSDETGSSYSEESNSSLRMEAVRVGGERLLLPQGLCENPDVFREFLSLDTWNSFSESQQQYLKNFLPTFPERDEEEKDETLRMLFSRENIRFGNPLTEFHDHLKAAHYRPDVSKMRTLLRKAQYKDYKRAERWRVYELLKSVLSSRQRLVESVVNGEKPKVCPSPPKRPRTSLAQNVKYRYFQELALIREEVGESSQSSEDENYPEGPTSVLNKKQLQLRKQTVVGLLEATVNGNGEGSGVNNTFGGNETPMQLVLGTLCPGPNPWDPTSRLPNSNPYIAQEQPYLQMLASHAKRRANKEEHPDLQVDGITIHDVVQRCKVFKKQPNSKPIAAKKVKIKPSKPAQISNIMMEEDGEDASDLDDTSGLVSNFSSVSAIHRDLEEEGIDVESVDDLPPLPVVLRTVNSVRAASPKTSKSNIGLGNKRLTKGEPPPHSNMDHNLMTVLKKSTNEMASGPDSLTRRLSVDSDRSNTSSRISTNRPRLVDSVQQTEHIISPRKVVARSISETSVSQQNPEPTVVTVRKVAGTSTLDHSWITNSSQISKPKEIGKDNWILKDNKFTKLIPEESPPQITVRASTPLTVGRQNQSTSSTGTNTSSQQQPQQFSVVTPVKTVTSISTSRPLMTPATLSDLDGIDMMDLPVDFDESSPISLDDLKPAHPELMQETHACFFSLIRDILTSTPDHRIEMKELESRVKAWAASPIGPINQWYTPRLETRLTSAVQFLAGDLPDCVPDDYVPYMEWKANVGAYQWIGAGRDSDHRLVALCDIWLNPSLAKQQPKEIAVKPVTTTTGGTSNLKISGNRTNNCGHIGTTTPSRSHHSRSESSRPPALKPSSPKDRELFRIQEKQRFETPYRAFTYSIGGIESIVGPVRSVQNSNQSNSGGQPSKARGHLILVDSRPKYVTILELVRDAVARLPNAQGTRADIVTLLKDSQYLATDAAESVLSSVVSGALDKLHCEHDPCVRFDTQKKLWVYLHKGRTAEEFERLHALGEDIRAVTPKARKKRPNKPKKEAVQSVEFTSSESAMIVTDSGQTLQQASQEATSGGVCVMSTSGVGGPLLLQTKPKVQTQVRTNAASTATVATAAKKVLATTTEVGGAKSLLSSGTKTVSPQLLSRLQQQAAIVKRPLAVVTGGDAGQKTISTSTVTAAASLLPTRAILHDLVTTSRQQPQNIVKKVNQPQTISVATDAGVKQGTKSIVKVLTTQAATNTNRTVQRIPQGSQTTGQQVIHLKQQTLTGEPKLLQKATATIGGVMKKATAGTSTGHQQVIVMKQAVAGDQSGATAGQQMIVINQQPVVVDSQQLTAKQQKQLQQFLNKQQLEQQQQNTNAVATAAIQQQLQQLLLAKQQQQIVNDQQKTVVKVQQQPQQQQMIVVKQQGGNVTTSDGQIIKQSAGTVQQMILVKQASTSSANVGSDGDSNVVSGTIAATTTTATQITQQQFQQMLLLKQQQQQQQQQQIIMVKQQDQKSVQVLTQQVPKSQAQQVTLAQLQQLQQQQQQRNAATTSLLTHPRVVAHAGVRLPTVSRAGLTSQYAVVSLPQTRVVQTSLPQVVASTSSASGSVVAVSTVGADSAVSKITTAQGVRIPGLNLAQLGGKQLLLAASKPQATATIQGQNVLLGQATGGGTLLVGGAQQGTVTVLQQGSQQILIQPGTLKTLQGLKVIPLTQAKPQTLQAGRQQVFARIINPGSVRPVLAANIIQQQQQQPDPTTSTVTSSAQSPGPNTSVGTGKE</sequence>
<feature type="compositionally biased region" description="Low complexity" evidence="3">
    <location>
        <begin position="23"/>
        <end position="32"/>
    </location>
</feature>
<dbReference type="InterPro" id="IPR057748">
    <property type="entry name" value="NFRKB_WH_2"/>
</dbReference>
<dbReference type="Pfam" id="PF25793">
    <property type="entry name" value="WHD_2nd_NFRKB"/>
    <property type="match status" value="1"/>
</dbReference>
<dbReference type="PROSITE" id="PS51916">
    <property type="entry name" value="DEUBAD"/>
    <property type="match status" value="1"/>
</dbReference>
<proteinExistence type="predicted"/>
<dbReference type="GO" id="GO:0002020">
    <property type="term" value="F:protease binding"/>
    <property type="evidence" value="ECO:0007669"/>
    <property type="project" value="TreeGrafter"/>
</dbReference>
<feature type="region of interest" description="Disordered" evidence="3">
    <location>
        <begin position="1716"/>
        <end position="1747"/>
    </location>
</feature>
<dbReference type="GO" id="GO:0031011">
    <property type="term" value="C:Ino80 complex"/>
    <property type="evidence" value="ECO:0007669"/>
    <property type="project" value="InterPro"/>
</dbReference>
<reference evidence="5 6" key="1">
    <citation type="submission" date="2022-12" db="EMBL/GenBank/DDBJ databases">
        <title>Chromosome-level genome assembly of true bugs.</title>
        <authorList>
            <person name="Ma L."/>
            <person name="Li H."/>
        </authorList>
    </citation>
    <scope>NUCLEOTIDE SEQUENCE [LARGE SCALE GENOMIC DNA]</scope>
    <source>
        <strain evidence="5">Lab_2022b</strain>
    </source>
</reference>
<keyword evidence="2" id="KW-0539">Nucleus</keyword>
<feature type="compositionally biased region" description="Polar residues" evidence="3">
    <location>
        <begin position="427"/>
        <end position="436"/>
    </location>
</feature>
<feature type="region of interest" description="Disordered" evidence="3">
    <location>
        <begin position="590"/>
        <end position="622"/>
    </location>
</feature>
<evidence type="ECO:0000256" key="3">
    <source>
        <dbReference type="SAM" id="MobiDB-lite"/>
    </source>
</evidence>
<evidence type="ECO:0000259" key="4">
    <source>
        <dbReference type="PROSITE" id="PS51916"/>
    </source>
</evidence>
<keyword evidence="6" id="KW-1185">Reference proteome</keyword>
<dbReference type="PANTHER" id="PTHR13052">
    <property type="entry name" value="NFRKB-RELATED"/>
    <property type="match status" value="1"/>
</dbReference>
<name>A0AAW1DNQ6_9HEMI</name>